<organism evidence="7 8">
    <name type="scientific">Tegillarca granosa</name>
    <name type="common">Malaysian cockle</name>
    <name type="synonym">Anadara granosa</name>
    <dbReference type="NCBI Taxonomy" id="220873"/>
    <lineage>
        <taxon>Eukaryota</taxon>
        <taxon>Metazoa</taxon>
        <taxon>Spiralia</taxon>
        <taxon>Lophotrochozoa</taxon>
        <taxon>Mollusca</taxon>
        <taxon>Bivalvia</taxon>
        <taxon>Autobranchia</taxon>
        <taxon>Pteriomorphia</taxon>
        <taxon>Arcoida</taxon>
        <taxon>Arcoidea</taxon>
        <taxon>Arcidae</taxon>
        <taxon>Tegillarca</taxon>
    </lineage>
</organism>
<dbReference type="InterPro" id="IPR036554">
    <property type="entry name" value="GHMP_kinase_C_sf"/>
</dbReference>
<proteinExistence type="inferred from homology"/>
<evidence type="ECO:0000313" key="8">
    <source>
        <dbReference type="Proteomes" id="UP001217089"/>
    </source>
</evidence>
<dbReference type="SUPFAM" id="SSF54211">
    <property type="entry name" value="Ribosomal protein S5 domain 2-like"/>
    <property type="match status" value="1"/>
</dbReference>
<evidence type="ECO:0000256" key="2">
    <source>
        <dbReference type="ARBA" id="ARBA00022741"/>
    </source>
</evidence>
<evidence type="ECO:0000256" key="1">
    <source>
        <dbReference type="ARBA" id="ARBA00006566"/>
    </source>
</evidence>
<feature type="domain" description="Galactokinase N-terminal" evidence="6">
    <location>
        <begin position="21"/>
        <end position="69"/>
    </location>
</feature>
<dbReference type="EMBL" id="JARBDR010000214">
    <property type="protein sequence ID" value="KAJ8319410.1"/>
    <property type="molecule type" value="Genomic_DNA"/>
</dbReference>
<protein>
    <recommendedName>
        <fullName evidence="9">Galactokinase</fullName>
    </recommendedName>
</protein>
<dbReference type="PRINTS" id="PR00473">
    <property type="entry name" value="GALCTOKINASE"/>
</dbReference>
<dbReference type="PIRSF" id="PIRSF000530">
    <property type="entry name" value="Galactokinase"/>
    <property type="match status" value="1"/>
</dbReference>
<dbReference type="Gene3D" id="3.30.230.10">
    <property type="match status" value="1"/>
</dbReference>
<evidence type="ECO:0000313" key="7">
    <source>
        <dbReference type="EMBL" id="KAJ8319410.1"/>
    </source>
</evidence>
<dbReference type="Gene3D" id="3.30.70.890">
    <property type="entry name" value="GHMP kinase, C-terminal domain"/>
    <property type="match status" value="1"/>
</dbReference>
<dbReference type="InterPro" id="IPR006204">
    <property type="entry name" value="GHMP_kinase_N_dom"/>
</dbReference>
<evidence type="ECO:0008006" key="9">
    <source>
        <dbReference type="Google" id="ProtNLM"/>
    </source>
</evidence>
<dbReference type="PROSITE" id="PS00106">
    <property type="entry name" value="GALACTOKINASE"/>
    <property type="match status" value="1"/>
</dbReference>
<dbReference type="InterPro" id="IPR013750">
    <property type="entry name" value="GHMP_kinase_C_dom"/>
</dbReference>
<dbReference type="PANTHER" id="PTHR10457:SF7">
    <property type="entry name" value="GALACTOKINASE-RELATED"/>
    <property type="match status" value="1"/>
</dbReference>
<feature type="domain" description="GHMP kinase N-terminal" evidence="4">
    <location>
        <begin position="111"/>
        <end position="198"/>
    </location>
</feature>
<dbReference type="NCBIfam" id="TIGR00131">
    <property type="entry name" value="gal_kin"/>
    <property type="match status" value="1"/>
</dbReference>
<dbReference type="PANTHER" id="PTHR10457">
    <property type="entry name" value="MEVALONATE KINASE/GALACTOKINASE"/>
    <property type="match status" value="1"/>
</dbReference>
<dbReference type="Pfam" id="PF08544">
    <property type="entry name" value="GHMP_kinases_C"/>
    <property type="match status" value="1"/>
</dbReference>
<name>A0ABQ9FUM0_TEGGR</name>
<accession>A0ABQ9FUM0</accession>
<feature type="domain" description="GHMP kinase C-terminal" evidence="5">
    <location>
        <begin position="313"/>
        <end position="376"/>
    </location>
</feature>
<dbReference type="InterPro" id="IPR019539">
    <property type="entry name" value="GalKase_N"/>
</dbReference>
<dbReference type="Proteomes" id="UP001217089">
    <property type="component" value="Unassembled WGS sequence"/>
</dbReference>
<dbReference type="SUPFAM" id="SSF55060">
    <property type="entry name" value="GHMP Kinase, C-terminal domain"/>
    <property type="match status" value="1"/>
</dbReference>
<evidence type="ECO:0000259" key="6">
    <source>
        <dbReference type="Pfam" id="PF10509"/>
    </source>
</evidence>
<dbReference type="InterPro" id="IPR006206">
    <property type="entry name" value="Mevalonate/galactokinase"/>
</dbReference>
<keyword evidence="2" id="KW-0547">Nucleotide-binding</keyword>
<sequence>MAVAGASEIPKISDLVKCASEAFQNKFGYSPEVAACAPGRVNLIGEHTDYNDGFVFPMALPQVTVFVGKRTDSGQCRVLTTAEGADEPKYTEFPAPTKDAPLTPGKPKWANYVKGVVANFKGEVCSFDAAVVSSVPLGGGVSSSASIEVATYTFLEQLTGGINANISKKDKALACQKAEHEFAGMPCGIMDQFISMMGEEGHALLIDCRSMEGKLVPMKDNNVAVLVTNSNVKHELTGSEYPTRRKQCETAAALMGKPSLRDASEKDLESTCNHELIRRLFRSNVDNKDKLDEETYRRVRHVIGEISRTEEAAAALENGDYKKFGNLMVASHNSLRDDYEVSCPELDLLVEAAMEVDGVFGSRMTGGGFGGCTVTLKRYGGKATFYRTQKRKDLARFQNFYLRYPKKILVIFSRIESSAILYQMTECKEIIGCAKILESGLDMTLKSQNYIQFWDEKVSWTKIMIL</sequence>
<dbReference type="InterPro" id="IPR020568">
    <property type="entry name" value="Ribosomal_Su5_D2-typ_SF"/>
</dbReference>
<dbReference type="InterPro" id="IPR014721">
    <property type="entry name" value="Ribsml_uS5_D2-typ_fold_subgr"/>
</dbReference>
<dbReference type="Pfam" id="PF10509">
    <property type="entry name" value="GalKase_gal_bdg"/>
    <property type="match status" value="1"/>
</dbReference>
<keyword evidence="3" id="KW-0067">ATP-binding</keyword>
<dbReference type="PRINTS" id="PR00959">
    <property type="entry name" value="MEVGALKINASE"/>
</dbReference>
<keyword evidence="8" id="KW-1185">Reference proteome</keyword>
<reference evidence="7 8" key="1">
    <citation type="submission" date="2022-12" db="EMBL/GenBank/DDBJ databases">
        <title>Chromosome-level genome of Tegillarca granosa.</title>
        <authorList>
            <person name="Kim J."/>
        </authorList>
    </citation>
    <scope>NUCLEOTIDE SEQUENCE [LARGE SCALE GENOMIC DNA]</scope>
    <source>
        <strain evidence="7">Teg-2019</strain>
        <tissue evidence="7">Adductor muscle</tissue>
    </source>
</reference>
<evidence type="ECO:0000256" key="3">
    <source>
        <dbReference type="ARBA" id="ARBA00022840"/>
    </source>
</evidence>
<comment type="caution">
    <text evidence="7">The sequence shown here is derived from an EMBL/GenBank/DDBJ whole genome shotgun (WGS) entry which is preliminary data.</text>
</comment>
<comment type="similarity">
    <text evidence="1">Belongs to the GHMP kinase family. GalK subfamily.</text>
</comment>
<evidence type="ECO:0000259" key="4">
    <source>
        <dbReference type="Pfam" id="PF00288"/>
    </source>
</evidence>
<dbReference type="InterPro" id="IPR000705">
    <property type="entry name" value="Galactokinase"/>
</dbReference>
<dbReference type="InterPro" id="IPR019741">
    <property type="entry name" value="Galactokinase_CS"/>
</dbReference>
<evidence type="ECO:0000259" key="5">
    <source>
        <dbReference type="Pfam" id="PF08544"/>
    </source>
</evidence>
<dbReference type="Pfam" id="PF00288">
    <property type="entry name" value="GHMP_kinases_N"/>
    <property type="match status" value="1"/>
</dbReference>
<gene>
    <name evidence="7" type="ORF">KUTeg_004501</name>
</gene>